<evidence type="ECO:0000256" key="7">
    <source>
        <dbReference type="ARBA" id="ARBA00023098"/>
    </source>
</evidence>
<gene>
    <name evidence="12" type="ORF">P3G67_07420</name>
</gene>
<evidence type="ECO:0000256" key="1">
    <source>
        <dbReference type="ARBA" id="ARBA00005189"/>
    </source>
</evidence>
<dbReference type="Gene3D" id="3.40.47.10">
    <property type="match status" value="1"/>
</dbReference>
<evidence type="ECO:0000256" key="6">
    <source>
        <dbReference type="ARBA" id="ARBA00022832"/>
    </source>
</evidence>
<dbReference type="Proteomes" id="UP001216579">
    <property type="component" value="Unassembled WGS sequence"/>
</dbReference>
<dbReference type="PANTHER" id="PTHR34069:SF2">
    <property type="entry name" value="BETA-KETOACYL-[ACYL-CARRIER-PROTEIN] SYNTHASE III"/>
    <property type="match status" value="1"/>
</dbReference>
<evidence type="ECO:0000259" key="11">
    <source>
        <dbReference type="Pfam" id="PF08545"/>
    </source>
</evidence>
<evidence type="ECO:0000256" key="4">
    <source>
        <dbReference type="ARBA" id="ARBA00022516"/>
    </source>
</evidence>
<protein>
    <submittedName>
        <fullName evidence="12">Ketoacyl-ACP synthase III</fullName>
    </submittedName>
</protein>
<comment type="pathway">
    <text evidence="1">Lipid metabolism.</text>
</comment>
<accession>A0ABT5ZGX3</accession>
<dbReference type="InterPro" id="IPR016039">
    <property type="entry name" value="Thiolase-like"/>
</dbReference>
<dbReference type="Pfam" id="PF08541">
    <property type="entry name" value="ACP_syn_III_C"/>
    <property type="match status" value="1"/>
</dbReference>
<keyword evidence="7" id="KW-0443">Lipid metabolism</keyword>
<dbReference type="CDD" id="cd00830">
    <property type="entry name" value="KAS_III"/>
    <property type="match status" value="1"/>
</dbReference>
<name>A0ABT5ZGX3_9ACTN</name>
<dbReference type="EMBL" id="JARJBC010000003">
    <property type="protein sequence ID" value="MDF3289063.1"/>
    <property type="molecule type" value="Genomic_DNA"/>
</dbReference>
<feature type="domain" description="Beta-ketoacyl-[acyl-carrier-protein] synthase III N-terminal" evidence="11">
    <location>
        <begin position="109"/>
        <end position="189"/>
    </location>
</feature>
<dbReference type="PANTHER" id="PTHR34069">
    <property type="entry name" value="3-OXOACYL-[ACYL-CARRIER-PROTEIN] SYNTHASE 3"/>
    <property type="match status" value="1"/>
</dbReference>
<dbReference type="NCBIfam" id="NF006829">
    <property type="entry name" value="PRK09352.1"/>
    <property type="match status" value="1"/>
</dbReference>
<dbReference type="InterPro" id="IPR013747">
    <property type="entry name" value="ACP_syn_III_C"/>
</dbReference>
<comment type="caution">
    <text evidence="12">The sequence shown here is derived from an EMBL/GenBank/DDBJ whole genome shotgun (WGS) entry which is preliminary data.</text>
</comment>
<keyword evidence="3" id="KW-0963">Cytoplasm</keyword>
<sequence>MITSDQTAVLAGLGTCLPVGEEDNAALSERLDTSDSWIRERTGIAARRIAGPDVSMRDLAVAAGENALKAAGLAEVDAVVVATSTPDRPLPAAGPQVASSLGLGSVPAFDVSAACSGFIYALAVSAGLIGTGLAGDILMVASEKYSRAVDPADRATRVLFGDGAGAAVLRSGRRDERGAVLAVDWGSDGTGRDLIHWPGGQGGYLSMAGKRVYLKAIEHMTSSTLRVLDQCGWAISEVDTFVPHQANMRIIRAVAQQLSLPEDRAVCALERTGNTAGASIPLALAHGQANGTIRAGDRMVLTAFGAGLAWASAALVWPEINTVESEL</sequence>
<evidence type="ECO:0000256" key="5">
    <source>
        <dbReference type="ARBA" id="ARBA00022679"/>
    </source>
</evidence>
<proteinExistence type="inferred from homology"/>
<evidence type="ECO:0000259" key="10">
    <source>
        <dbReference type="Pfam" id="PF08541"/>
    </source>
</evidence>
<keyword evidence="5" id="KW-0808">Transferase</keyword>
<dbReference type="NCBIfam" id="TIGR00747">
    <property type="entry name" value="fabH"/>
    <property type="match status" value="1"/>
</dbReference>
<evidence type="ECO:0000256" key="8">
    <source>
        <dbReference type="ARBA" id="ARBA00023160"/>
    </source>
</evidence>
<keyword evidence="8" id="KW-0275">Fatty acid biosynthesis</keyword>
<evidence type="ECO:0000256" key="9">
    <source>
        <dbReference type="ARBA" id="ARBA00023315"/>
    </source>
</evidence>
<organism evidence="12 13">
    <name type="scientific">Streptomyces silvisoli</name>
    <dbReference type="NCBI Taxonomy" id="3034235"/>
    <lineage>
        <taxon>Bacteria</taxon>
        <taxon>Bacillati</taxon>
        <taxon>Actinomycetota</taxon>
        <taxon>Actinomycetes</taxon>
        <taxon>Kitasatosporales</taxon>
        <taxon>Streptomycetaceae</taxon>
        <taxon>Streptomyces</taxon>
    </lineage>
</organism>
<feature type="domain" description="Beta-ketoacyl-[acyl-carrier-protein] synthase III C-terminal" evidence="10">
    <location>
        <begin position="228"/>
        <end position="317"/>
    </location>
</feature>
<evidence type="ECO:0000256" key="3">
    <source>
        <dbReference type="ARBA" id="ARBA00022490"/>
    </source>
</evidence>
<dbReference type="RefSeq" id="WP_276092722.1">
    <property type="nucleotide sequence ID" value="NZ_JARJBC010000003.1"/>
</dbReference>
<keyword evidence="4" id="KW-0444">Lipid biosynthesis</keyword>
<dbReference type="SUPFAM" id="SSF53901">
    <property type="entry name" value="Thiolase-like"/>
    <property type="match status" value="1"/>
</dbReference>
<dbReference type="InterPro" id="IPR013751">
    <property type="entry name" value="ACP_syn_III_N"/>
</dbReference>
<comment type="similarity">
    <text evidence="2">Belongs to the thiolase-like superfamily. FabH family.</text>
</comment>
<keyword evidence="6" id="KW-0276">Fatty acid metabolism</keyword>
<reference evidence="12 13" key="1">
    <citation type="submission" date="2023-03" db="EMBL/GenBank/DDBJ databases">
        <title>Draft genome sequence of Streptomyces sp. RB6PN23 isolated from peat swamp forest in Thailand.</title>
        <authorList>
            <person name="Klaysubun C."/>
            <person name="Duangmal K."/>
        </authorList>
    </citation>
    <scope>NUCLEOTIDE SEQUENCE [LARGE SCALE GENOMIC DNA]</scope>
    <source>
        <strain evidence="12 13">RB6PN23</strain>
    </source>
</reference>
<dbReference type="InterPro" id="IPR004655">
    <property type="entry name" value="FabH"/>
</dbReference>
<dbReference type="Pfam" id="PF08545">
    <property type="entry name" value="ACP_syn_III"/>
    <property type="match status" value="1"/>
</dbReference>
<keyword evidence="9" id="KW-0012">Acyltransferase</keyword>
<evidence type="ECO:0000313" key="12">
    <source>
        <dbReference type="EMBL" id="MDF3289063.1"/>
    </source>
</evidence>
<evidence type="ECO:0000256" key="2">
    <source>
        <dbReference type="ARBA" id="ARBA00008642"/>
    </source>
</evidence>
<keyword evidence="13" id="KW-1185">Reference proteome</keyword>
<evidence type="ECO:0000313" key="13">
    <source>
        <dbReference type="Proteomes" id="UP001216579"/>
    </source>
</evidence>